<evidence type="ECO:0000313" key="4">
    <source>
        <dbReference type="EMBL" id="TMI87956.1"/>
    </source>
</evidence>
<dbReference type="EC" id="5.1.1.-" evidence="4"/>
<dbReference type="InterPro" id="IPR015942">
    <property type="entry name" value="Asp/Glu/hydantoin_racemase"/>
</dbReference>
<evidence type="ECO:0000313" key="5">
    <source>
        <dbReference type="Proteomes" id="UP000318509"/>
    </source>
</evidence>
<feature type="region of interest" description="Disordered" evidence="3">
    <location>
        <begin position="1"/>
        <end position="20"/>
    </location>
</feature>
<comment type="caution">
    <text evidence="4">The sequence shown here is derived from an EMBL/GenBank/DDBJ whole genome shotgun (WGS) entry which is preliminary data.</text>
</comment>
<evidence type="ECO:0000256" key="3">
    <source>
        <dbReference type="SAM" id="MobiDB-lite"/>
    </source>
</evidence>
<dbReference type="Proteomes" id="UP000318509">
    <property type="component" value="Unassembled WGS sequence"/>
</dbReference>
<dbReference type="Gene3D" id="3.40.50.1860">
    <property type="match status" value="2"/>
</dbReference>
<gene>
    <name evidence="4" type="ORF">E6H00_14060</name>
</gene>
<dbReference type="PANTHER" id="PTHR21198:SF7">
    <property type="entry name" value="ASPARTATE-GLUTAMATE RACEMASE FAMILY"/>
    <property type="match status" value="1"/>
</dbReference>
<dbReference type="SUPFAM" id="SSF53681">
    <property type="entry name" value="Aspartate/glutamate racemase"/>
    <property type="match status" value="2"/>
</dbReference>
<dbReference type="GO" id="GO:0047661">
    <property type="term" value="F:amino-acid racemase activity"/>
    <property type="evidence" value="ECO:0007669"/>
    <property type="project" value="InterPro"/>
</dbReference>
<sequence length="292" mass="30114">MTRPADTKRGAAERKERAVSPSRQKVVGVLGGMGPLATADFYTKLVRLTPARADQDHLRVIIDSNPKIPDRTAALRGEGPDPTEALVATARGLERAGADLIAIPCNSAHAYLQAIRGSVGIPVLDIMEEVAAAAAALVPRPRAAGLLATSGTMQARLYHRALASRGIDVVEPAAAEQERVTAAIRAVKAGDLGAAVRERVREVAAALIGRGAQVVVLGCTELPLVADRQAIAVPLLDGTEVLAAAAVRAALSGGPAEEFPGPAERSSTLRSPGMVEVRGTPRAGSSKPAGRP</sequence>
<feature type="compositionally biased region" description="Basic and acidic residues" evidence="3">
    <location>
        <begin position="1"/>
        <end position="18"/>
    </location>
</feature>
<dbReference type="PROSITE" id="PS00924">
    <property type="entry name" value="ASP_GLU_RACEMASE_2"/>
    <property type="match status" value="1"/>
</dbReference>
<dbReference type="EMBL" id="VBAK01000148">
    <property type="protein sequence ID" value="TMI87956.1"/>
    <property type="molecule type" value="Genomic_DNA"/>
</dbReference>
<dbReference type="InterPro" id="IPR004380">
    <property type="entry name" value="Asp_race"/>
</dbReference>
<evidence type="ECO:0000256" key="2">
    <source>
        <dbReference type="ARBA" id="ARBA00023235"/>
    </source>
</evidence>
<keyword evidence="2 4" id="KW-0413">Isomerase</keyword>
<dbReference type="Pfam" id="PF01177">
    <property type="entry name" value="Asp_Glu_race"/>
    <property type="match status" value="1"/>
</dbReference>
<evidence type="ECO:0000256" key="1">
    <source>
        <dbReference type="ARBA" id="ARBA00007847"/>
    </source>
</evidence>
<dbReference type="PROSITE" id="PS00923">
    <property type="entry name" value="ASP_GLU_RACEMASE_1"/>
    <property type="match status" value="1"/>
</dbReference>
<protein>
    <submittedName>
        <fullName evidence="4">Amino acid racemase</fullName>
        <ecNumber evidence="4">5.1.1.-</ecNumber>
    </submittedName>
</protein>
<proteinExistence type="inferred from homology"/>
<dbReference type="NCBIfam" id="TIGR00035">
    <property type="entry name" value="asp_race"/>
    <property type="match status" value="1"/>
</dbReference>
<accession>A0A537JXM8</accession>
<reference evidence="4 5" key="1">
    <citation type="journal article" date="2019" name="Nat. Microbiol.">
        <title>Mediterranean grassland soil C-N compound turnover is dependent on rainfall and depth, and is mediated by genomically divergent microorganisms.</title>
        <authorList>
            <person name="Diamond S."/>
            <person name="Andeer P.F."/>
            <person name="Li Z."/>
            <person name="Crits-Christoph A."/>
            <person name="Burstein D."/>
            <person name="Anantharaman K."/>
            <person name="Lane K.R."/>
            <person name="Thomas B.C."/>
            <person name="Pan C."/>
            <person name="Northen T.R."/>
            <person name="Banfield J.F."/>
        </authorList>
    </citation>
    <scope>NUCLEOTIDE SEQUENCE [LARGE SCALE GENOMIC DNA]</scope>
    <source>
        <strain evidence="4">NP_3</strain>
    </source>
</reference>
<dbReference type="InterPro" id="IPR018187">
    <property type="entry name" value="Asp/Glu_racemase_AS_1"/>
</dbReference>
<organism evidence="4 5">
    <name type="scientific">Candidatus Segetimicrobium genomatis</name>
    <dbReference type="NCBI Taxonomy" id="2569760"/>
    <lineage>
        <taxon>Bacteria</taxon>
        <taxon>Bacillati</taxon>
        <taxon>Candidatus Sysuimicrobiota</taxon>
        <taxon>Candidatus Sysuimicrobiia</taxon>
        <taxon>Candidatus Sysuimicrobiales</taxon>
        <taxon>Candidatus Segetimicrobiaceae</taxon>
        <taxon>Candidatus Segetimicrobium</taxon>
    </lineage>
</organism>
<dbReference type="PANTHER" id="PTHR21198">
    <property type="entry name" value="GLUTAMATE RACEMASE"/>
    <property type="match status" value="1"/>
</dbReference>
<dbReference type="InterPro" id="IPR001920">
    <property type="entry name" value="Asp/Glu_race"/>
</dbReference>
<dbReference type="AlphaFoldDB" id="A0A537JXM8"/>
<name>A0A537JXM8_9BACT</name>
<comment type="similarity">
    <text evidence="1">Belongs to the aspartate/glutamate racemases family.</text>
</comment>
<dbReference type="InterPro" id="IPR033134">
    <property type="entry name" value="Asp/Glu_racemase_AS_2"/>
</dbReference>
<feature type="region of interest" description="Disordered" evidence="3">
    <location>
        <begin position="254"/>
        <end position="292"/>
    </location>
</feature>